<dbReference type="AlphaFoldDB" id="A0AAE1EI44"/>
<feature type="compositionally biased region" description="Low complexity" evidence="1">
    <location>
        <begin position="20"/>
        <end position="33"/>
    </location>
</feature>
<feature type="compositionally biased region" description="Basic and acidic residues" evidence="1">
    <location>
        <begin position="1"/>
        <end position="19"/>
    </location>
</feature>
<protein>
    <submittedName>
        <fullName evidence="2">Uncharacterized protein</fullName>
    </submittedName>
</protein>
<evidence type="ECO:0000256" key="1">
    <source>
        <dbReference type="SAM" id="MobiDB-lite"/>
    </source>
</evidence>
<evidence type="ECO:0000313" key="3">
    <source>
        <dbReference type="Proteomes" id="UP001286313"/>
    </source>
</evidence>
<dbReference type="EMBL" id="JAWQEG010007781">
    <property type="protein sequence ID" value="KAK3851685.1"/>
    <property type="molecule type" value="Genomic_DNA"/>
</dbReference>
<feature type="compositionally biased region" description="Basic and acidic residues" evidence="1">
    <location>
        <begin position="57"/>
        <end position="73"/>
    </location>
</feature>
<keyword evidence="3" id="KW-1185">Reference proteome</keyword>
<name>A0AAE1EI44_PETCI</name>
<feature type="region of interest" description="Disordered" evidence="1">
    <location>
        <begin position="1"/>
        <end position="73"/>
    </location>
</feature>
<accession>A0AAE1EI44</accession>
<reference evidence="2" key="1">
    <citation type="submission" date="2023-10" db="EMBL/GenBank/DDBJ databases">
        <title>Genome assemblies of two species of porcelain crab, Petrolisthes cinctipes and Petrolisthes manimaculis (Anomura: Porcellanidae).</title>
        <authorList>
            <person name="Angst P."/>
        </authorList>
    </citation>
    <scope>NUCLEOTIDE SEQUENCE</scope>
    <source>
        <strain evidence="2">PB745_01</strain>
        <tissue evidence="2">Gill</tissue>
    </source>
</reference>
<dbReference type="Proteomes" id="UP001286313">
    <property type="component" value="Unassembled WGS sequence"/>
</dbReference>
<sequence length="73" mass="8027">MREDNNCGRDVGNCRREAKGNSGSSSSSKSSSGGEDDEIRGKMRRGRTEGMMVGRRGGKDKQEKDLRRDCGDE</sequence>
<comment type="caution">
    <text evidence="2">The sequence shown here is derived from an EMBL/GenBank/DDBJ whole genome shotgun (WGS) entry which is preliminary data.</text>
</comment>
<evidence type="ECO:0000313" key="2">
    <source>
        <dbReference type="EMBL" id="KAK3851685.1"/>
    </source>
</evidence>
<proteinExistence type="predicted"/>
<gene>
    <name evidence="2" type="ORF">Pcinc_041684</name>
</gene>
<organism evidence="2 3">
    <name type="scientific">Petrolisthes cinctipes</name>
    <name type="common">Flat porcelain crab</name>
    <dbReference type="NCBI Taxonomy" id="88211"/>
    <lineage>
        <taxon>Eukaryota</taxon>
        <taxon>Metazoa</taxon>
        <taxon>Ecdysozoa</taxon>
        <taxon>Arthropoda</taxon>
        <taxon>Crustacea</taxon>
        <taxon>Multicrustacea</taxon>
        <taxon>Malacostraca</taxon>
        <taxon>Eumalacostraca</taxon>
        <taxon>Eucarida</taxon>
        <taxon>Decapoda</taxon>
        <taxon>Pleocyemata</taxon>
        <taxon>Anomura</taxon>
        <taxon>Galatheoidea</taxon>
        <taxon>Porcellanidae</taxon>
        <taxon>Petrolisthes</taxon>
    </lineage>
</organism>